<dbReference type="GO" id="GO:0004129">
    <property type="term" value="F:cytochrome-c oxidase activity"/>
    <property type="evidence" value="ECO:0007669"/>
    <property type="project" value="InterPro"/>
</dbReference>
<feature type="transmembrane region" description="Helical" evidence="1">
    <location>
        <begin position="193"/>
        <end position="216"/>
    </location>
</feature>
<evidence type="ECO:0000313" key="3">
    <source>
        <dbReference type="EMBL" id="SVC90036.1"/>
    </source>
</evidence>
<feature type="transmembrane region" description="Helical" evidence="1">
    <location>
        <begin position="66"/>
        <end position="84"/>
    </location>
</feature>
<gene>
    <name evidence="3" type="ORF">METZ01_LOCUS342890</name>
</gene>
<dbReference type="GO" id="GO:0009060">
    <property type="term" value="P:aerobic respiration"/>
    <property type="evidence" value="ECO:0007669"/>
    <property type="project" value="InterPro"/>
</dbReference>
<feature type="transmembrane region" description="Helical" evidence="1">
    <location>
        <begin position="142"/>
        <end position="165"/>
    </location>
</feature>
<evidence type="ECO:0000259" key="2">
    <source>
        <dbReference type="PROSITE" id="PS50855"/>
    </source>
</evidence>
<evidence type="ECO:0000256" key="1">
    <source>
        <dbReference type="SAM" id="Phobius"/>
    </source>
</evidence>
<feature type="non-terminal residue" evidence="3">
    <location>
        <position position="273"/>
    </location>
</feature>
<dbReference type="AlphaFoldDB" id="A0A382QX71"/>
<dbReference type="PRINTS" id="PR01165">
    <property type="entry name" value="CYCOXIDASEI"/>
</dbReference>
<sequence>MADEFENKIEAKADTTADVESLTSGSASDADYIPAHERPDQELYHSHSWWTTYVFSQDAKYIGIQYALTAIGTGLLGLVLSWMMRLQLAFPGLGILDPASYYQFVTMHGMIMVIYLLTALFLGGFGNLLIPLMCGARDMAFPYVNMVSYWAFLLAVIILLASFFVPGGPTGAGWTLYPPQAITSGTPGSSMGIILMLISLCVFVAGFTMGGLNYIITMLQSRARGMTLMRLPLTCWGIFTATVLALLAFPALLVGCIMMTLDSLLGTSFFMPA</sequence>
<keyword evidence="1" id="KW-0472">Membrane</keyword>
<dbReference type="InterPro" id="IPR023616">
    <property type="entry name" value="Cyt_c_oxase-like_su1_dom"/>
</dbReference>
<keyword evidence="1" id="KW-0812">Transmembrane</keyword>
<dbReference type="PROSITE" id="PS50855">
    <property type="entry name" value="COX1"/>
    <property type="match status" value="1"/>
</dbReference>
<dbReference type="SUPFAM" id="SSF81442">
    <property type="entry name" value="Cytochrome c oxidase subunit I-like"/>
    <property type="match status" value="1"/>
</dbReference>
<dbReference type="PANTHER" id="PTHR10422">
    <property type="entry name" value="CYTOCHROME C OXIDASE SUBUNIT 1"/>
    <property type="match status" value="1"/>
</dbReference>
<dbReference type="PANTHER" id="PTHR10422:SF18">
    <property type="entry name" value="CYTOCHROME C OXIDASE SUBUNIT 1"/>
    <property type="match status" value="1"/>
</dbReference>
<reference evidence="3" key="1">
    <citation type="submission" date="2018-05" db="EMBL/GenBank/DDBJ databases">
        <authorList>
            <person name="Lanie J.A."/>
            <person name="Ng W.-L."/>
            <person name="Kazmierczak K.M."/>
            <person name="Andrzejewski T.M."/>
            <person name="Davidsen T.M."/>
            <person name="Wayne K.J."/>
            <person name="Tettelin H."/>
            <person name="Glass J.I."/>
            <person name="Rusch D."/>
            <person name="Podicherti R."/>
            <person name="Tsui H.-C.T."/>
            <person name="Winkler M.E."/>
        </authorList>
    </citation>
    <scope>NUCLEOTIDE SEQUENCE</scope>
</reference>
<keyword evidence="1" id="KW-1133">Transmembrane helix</keyword>
<dbReference type="GO" id="GO:0020037">
    <property type="term" value="F:heme binding"/>
    <property type="evidence" value="ECO:0007669"/>
    <property type="project" value="InterPro"/>
</dbReference>
<organism evidence="3">
    <name type="scientific">marine metagenome</name>
    <dbReference type="NCBI Taxonomy" id="408172"/>
    <lineage>
        <taxon>unclassified sequences</taxon>
        <taxon>metagenomes</taxon>
        <taxon>ecological metagenomes</taxon>
    </lineage>
</organism>
<feature type="transmembrane region" description="Helical" evidence="1">
    <location>
        <begin position="236"/>
        <end position="261"/>
    </location>
</feature>
<name>A0A382QX71_9ZZZZ</name>
<dbReference type="GO" id="GO:0016020">
    <property type="term" value="C:membrane"/>
    <property type="evidence" value="ECO:0007669"/>
    <property type="project" value="InterPro"/>
</dbReference>
<dbReference type="GO" id="GO:0015990">
    <property type="term" value="P:electron transport coupled proton transport"/>
    <property type="evidence" value="ECO:0007669"/>
    <property type="project" value="TreeGrafter"/>
</dbReference>
<dbReference type="Pfam" id="PF00115">
    <property type="entry name" value="COX1"/>
    <property type="match status" value="1"/>
</dbReference>
<accession>A0A382QX71</accession>
<protein>
    <recommendedName>
        <fullName evidence="2">Cytochrome oxidase subunit I profile domain-containing protein</fullName>
    </recommendedName>
</protein>
<dbReference type="Gene3D" id="1.20.210.10">
    <property type="entry name" value="Cytochrome c oxidase-like, subunit I domain"/>
    <property type="match status" value="1"/>
</dbReference>
<dbReference type="InterPro" id="IPR036927">
    <property type="entry name" value="Cyt_c_oxase-like_su1_sf"/>
</dbReference>
<feature type="transmembrane region" description="Helical" evidence="1">
    <location>
        <begin position="104"/>
        <end position="130"/>
    </location>
</feature>
<feature type="domain" description="Cytochrome oxidase subunit I profile" evidence="2">
    <location>
        <begin position="44"/>
        <end position="273"/>
    </location>
</feature>
<dbReference type="EMBL" id="UINC01117544">
    <property type="protein sequence ID" value="SVC90036.1"/>
    <property type="molecule type" value="Genomic_DNA"/>
</dbReference>
<dbReference type="GO" id="GO:0022904">
    <property type="term" value="P:respiratory electron transport chain"/>
    <property type="evidence" value="ECO:0007669"/>
    <property type="project" value="TreeGrafter"/>
</dbReference>
<proteinExistence type="predicted"/>
<dbReference type="InterPro" id="IPR000883">
    <property type="entry name" value="Cyt_C_Oxase_1"/>
</dbReference>